<dbReference type="AlphaFoldDB" id="A0A5C5YX86"/>
<reference evidence="2 3" key="1">
    <citation type="submission" date="2019-02" db="EMBL/GenBank/DDBJ databases">
        <title>Deep-cultivation of Planctomycetes and their phenomic and genomic characterization uncovers novel biology.</title>
        <authorList>
            <person name="Wiegand S."/>
            <person name="Jogler M."/>
            <person name="Boedeker C."/>
            <person name="Pinto D."/>
            <person name="Vollmers J."/>
            <person name="Rivas-Marin E."/>
            <person name="Kohn T."/>
            <person name="Peeters S.H."/>
            <person name="Heuer A."/>
            <person name="Rast P."/>
            <person name="Oberbeckmann S."/>
            <person name="Bunk B."/>
            <person name="Jeske O."/>
            <person name="Meyerdierks A."/>
            <person name="Storesund J.E."/>
            <person name="Kallscheuer N."/>
            <person name="Luecker S."/>
            <person name="Lage O.M."/>
            <person name="Pohl T."/>
            <person name="Merkel B.J."/>
            <person name="Hornburger P."/>
            <person name="Mueller R.-W."/>
            <person name="Bruemmer F."/>
            <person name="Labrenz M."/>
            <person name="Spormann A.M."/>
            <person name="Op Den Camp H."/>
            <person name="Overmann J."/>
            <person name="Amann R."/>
            <person name="Jetten M.S.M."/>
            <person name="Mascher T."/>
            <person name="Medema M.H."/>
            <person name="Devos D.P."/>
            <person name="Kaster A.-K."/>
            <person name="Ovreas L."/>
            <person name="Rohde M."/>
            <person name="Galperin M.Y."/>
            <person name="Jogler C."/>
        </authorList>
    </citation>
    <scope>NUCLEOTIDE SEQUENCE [LARGE SCALE GENOMIC DNA]</scope>
    <source>
        <strain evidence="2 3">CA13</strain>
    </source>
</reference>
<evidence type="ECO:0000313" key="2">
    <source>
        <dbReference type="EMBL" id="TWT79167.1"/>
    </source>
</evidence>
<feature type="region of interest" description="Disordered" evidence="1">
    <location>
        <begin position="260"/>
        <end position="297"/>
    </location>
</feature>
<evidence type="ECO:0000313" key="3">
    <source>
        <dbReference type="Proteomes" id="UP000315010"/>
    </source>
</evidence>
<sequence>MHCVLLADLAAIVSQHAPALSLQRDGLNPQREMAPAIAGYWTSNRSRLELWHQVITRYRRAETVGDTLTMRQWWTRHVSVLEEILVSETLCRVVAATAKTIDLANQTEDISPITESVLNSHLEIRSRVHHLMLFGRGSSVRTAVRLNRLRQGVERWTDAMLGRMMALCPTSIDYAIDTKRAIAYAEESTDLQSAPERATASWLFNIAMHDMLLRRTTPNPSLPRSNQRVADSVLKLFPGEAFDNLGILKSRWLRQLEKNIGPQEQQPKESIIPSKHHPIAMRQKDPQNPPTSQRWYM</sequence>
<dbReference type="EMBL" id="SJPJ01000001">
    <property type="protein sequence ID" value="TWT79167.1"/>
    <property type="molecule type" value="Genomic_DNA"/>
</dbReference>
<dbReference type="Proteomes" id="UP000315010">
    <property type="component" value="Unassembled WGS sequence"/>
</dbReference>
<name>A0A5C5YX86_9BACT</name>
<dbReference type="OrthoDB" id="290892at2"/>
<proteinExistence type="predicted"/>
<protein>
    <submittedName>
        <fullName evidence="2">Uncharacterized protein</fullName>
    </submittedName>
</protein>
<comment type="caution">
    <text evidence="2">The sequence shown here is derived from an EMBL/GenBank/DDBJ whole genome shotgun (WGS) entry which is preliminary data.</text>
</comment>
<dbReference type="RefSeq" id="WP_146394443.1">
    <property type="nucleotide sequence ID" value="NZ_SJPJ01000001.1"/>
</dbReference>
<organism evidence="2 3">
    <name type="scientific">Novipirellula herctigrandis</name>
    <dbReference type="NCBI Taxonomy" id="2527986"/>
    <lineage>
        <taxon>Bacteria</taxon>
        <taxon>Pseudomonadati</taxon>
        <taxon>Planctomycetota</taxon>
        <taxon>Planctomycetia</taxon>
        <taxon>Pirellulales</taxon>
        <taxon>Pirellulaceae</taxon>
        <taxon>Novipirellula</taxon>
    </lineage>
</organism>
<accession>A0A5C5YX86</accession>
<evidence type="ECO:0000256" key="1">
    <source>
        <dbReference type="SAM" id="MobiDB-lite"/>
    </source>
</evidence>
<keyword evidence="3" id="KW-1185">Reference proteome</keyword>
<gene>
    <name evidence="2" type="ORF">CA13_05650</name>
</gene>